<name>A0ABR2Q5V6_9ROSI</name>
<dbReference type="EMBL" id="JBBPBN010000045">
    <property type="protein sequence ID" value="KAK8996053.1"/>
    <property type="molecule type" value="Genomic_DNA"/>
</dbReference>
<feature type="region of interest" description="Disordered" evidence="2">
    <location>
        <begin position="367"/>
        <end position="399"/>
    </location>
</feature>
<evidence type="ECO:0000313" key="5">
    <source>
        <dbReference type="Proteomes" id="UP001396334"/>
    </source>
</evidence>
<evidence type="ECO:0000313" key="4">
    <source>
        <dbReference type="EMBL" id="KAK8996053.1"/>
    </source>
</evidence>
<dbReference type="PANTHER" id="PTHR31286">
    <property type="entry name" value="GLYCINE-RICH CELL WALL STRUCTURAL PROTEIN 1.8-LIKE"/>
    <property type="match status" value="1"/>
</dbReference>
<evidence type="ECO:0000256" key="2">
    <source>
        <dbReference type="SAM" id="MobiDB-lite"/>
    </source>
</evidence>
<dbReference type="InterPro" id="IPR001878">
    <property type="entry name" value="Znf_CCHC"/>
</dbReference>
<keyword evidence="5" id="KW-1185">Reference proteome</keyword>
<sequence length="399" mass="44210">MSKTSEPSEDSSLPKQQRRCDEAPLDSFVPGLLAFSGMDCNNQEPKLPSYKDMLIGTADGVEDDDLISLGDDDIDLLDDDIQTCESDGIPFINFSDRVKDLAVKSMDFTLILKILGRRVGYTTIYNWIIGLWKSSHQIKLIDIENDYYLVKFSLRTDYIHALTKGPWTIFGHYITVEPCLIEAIGAWIGKVVKIDYQTDFERRGRFARMAVKINLKKPLVSKITINGEIQFVEYESLPMVCFKCGVYGHVSDSCAPTVDGEHENVDHVSPQPQARVVPLEPFGPWMLGSRFNPIFMDDTATADPVDKVTIQLEVATASAESMPTATESPSLPPENVVKSKTKWKATLLLCKPAANVLAPRNQNIMPRKSGLLVGSSSRSKERNAQSPLNPTSYGGGGDI</sequence>
<keyword evidence="1" id="KW-0862">Zinc</keyword>
<proteinExistence type="predicted"/>
<evidence type="ECO:0000259" key="3">
    <source>
        <dbReference type="PROSITE" id="PS50158"/>
    </source>
</evidence>
<feature type="compositionally biased region" description="Polar residues" evidence="2">
    <location>
        <begin position="1"/>
        <end position="15"/>
    </location>
</feature>
<feature type="domain" description="CCHC-type" evidence="3">
    <location>
        <begin position="241"/>
        <end position="254"/>
    </location>
</feature>
<dbReference type="InterPro" id="IPR025558">
    <property type="entry name" value="DUF4283"/>
</dbReference>
<dbReference type="PROSITE" id="PS50158">
    <property type="entry name" value="ZF_CCHC"/>
    <property type="match status" value="1"/>
</dbReference>
<dbReference type="PANTHER" id="PTHR31286:SF173">
    <property type="entry name" value="DUF4283 DOMAIN-CONTAINING PROTEIN"/>
    <property type="match status" value="1"/>
</dbReference>
<gene>
    <name evidence="4" type="ORF">V6N11_076303</name>
</gene>
<dbReference type="Proteomes" id="UP001396334">
    <property type="component" value="Unassembled WGS sequence"/>
</dbReference>
<dbReference type="Pfam" id="PF14111">
    <property type="entry name" value="DUF4283"/>
    <property type="match status" value="1"/>
</dbReference>
<protein>
    <recommendedName>
        <fullName evidence="3">CCHC-type domain-containing protein</fullName>
    </recommendedName>
</protein>
<comment type="caution">
    <text evidence="4">The sequence shown here is derived from an EMBL/GenBank/DDBJ whole genome shotgun (WGS) entry which is preliminary data.</text>
</comment>
<accession>A0ABR2Q5V6</accession>
<feature type="region of interest" description="Disordered" evidence="2">
    <location>
        <begin position="1"/>
        <end position="23"/>
    </location>
</feature>
<dbReference type="InterPro" id="IPR040256">
    <property type="entry name" value="At4g02000-like"/>
</dbReference>
<evidence type="ECO:0000256" key="1">
    <source>
        <dbReference type="PROSITE-ProRule" id="PRU00047"/>
    </source>
</evidence>
<reference evidence="4 5" key="1">
    <citation type="journal article" date="2024" name="G3 (Bethesda)">
        <title>Genome assembly of Hibiscus sabdariffa L. provides insights into metabolisms of medicinal natural products.</title>
        <authorList>
            <person name="Kim T."/>
        </authorList>
    </citation>
    <scope>NUCLEOTIDE SEQUENCE [LARGE SCALE GENOMIC DNA]</scope>
    <source>
        <strain evidence="4">TK-2024</strain>
        <tissue evidence="4">Old leaves</tissue>
    </source>
</reference>
<keyword evidence="1" id="KW-0863">Zinc-finger</keyword>
<keyword evidence="1" id="KW-0479">Metal-binding</keyword>
<organism evidence="4 5">
    <name type="scientific">Hibiscus sabdariffa</name>
    <name type="common">roselle</name>
    <dbReference type="NCBI Taxonomy" id="183260"/>
    <lineage>
        <taxon>Eukaryota</taxon>
        <taxon>Viridiplantae</taxon>
        <taxon>Streptophyta</taxon>
        <taxon>Embryophyta</taxon>
        <taxon>Tracheophyta</taxon>
        <taxon>Spermatophyta</taxon>
        <taxon>Magnoliopsida</taxon>
        <taxon>eudicotyledons</taxon>
        <taxon>Gunneridae</taxon>
        <taxon>Pentapetalae</taxon>
        <taxon>rosids</taxon>
        <taxon>malvids</taxon>
        <taxon>Malvales</taxon>
        <taxon>Malvaceae</taxon>
        <taxon>Malvoideae</taxon>
        <taxon>Hibiscus</taxon>
    </lineage>
</organism>